<dbReference type="InterPro" id="IPR011611">
    <property type="entry name" value="PfkB_dom"/>
</dbReference>
<evidence type="ECO:0000256" key="1">
    <source>
        <dbReference type="ARBA" id="ARBA00010688"/>
    </source>
</evidence>
<dbReference type="GO" id="GO:0003872">
    <property type="term" value="F:6-phosphofructokinase activity"/>
    <property type="evidence" value="ECO:0007669"/>
    <property type="project" value="TreeGrafter"/>
</dbReference>
<dbReference type="GO" id="GO:0005524">
    <property type="term" value="F:ATP binding"/>
    <property type="evidence" value="ECO:0007669"/>
    <property type="project" value="UniProtKB-KW"/>
</dbReference>
<dbReference type="RefSeq" id="WP_072776293.1">
    <property type="nucleotide sequence ID" value="NZ_FQXC01000001.1"/>
</dbReference>
<dbReference type="PIRSF" id="PIRSF000535">
    <property type="entry name" value="1PFK/6PFK/LacC"/>
    <property type="match status" value="1"/>
</dbReference>
<keyword evidence="5" id="KW-0067">ATP-binding</keyword>
<dbReference type="Pfam" id="PF00294">
    <property type="entry name" value="PfkB"/>
    <property type="match status" value="1"/>
</dbReference>
<dbReference type="Proteomes" id="UP000184221">
    <property type="component" value="Unassembled WGS sequence"/>
</dbReference>
<keyword evidence="3" id="KW-0547">Nucleotide-binding</keyword>
<evidence type="ECO:0000259" key="7">
    <source>
        <dbReference type="Pfam" id="PF00294"/>
    </source>
</evidence>
<dbReference type="EMBL" id="FQXC01000001">
    <property type="protein sequence ID" value="SHG88894.1"/>
    <property type="molecule type" value="Genomic_DNA"/>
</dbReference>
<dbReference type="AlphaFoldDB" id="A0A1M5NH52"/>
<keyword evidence="4 8" id="KW-0418">Kinase</keyword>
<dbReference type="NCBIfam" id="TIGR03168">
    <property type="entry name" value="1-PFK"/>
    <property type="match status" value="1"/>
</dbReference>
<keyword evidence="9" id="KW-1185">Reference proteome</keyword>
<dbReference type="SUPFAM" id="SSF53613">
    <property type="entry name" value="Ribokinase-like"/>
    <property type="match status" value="1"/>
</dbReference>
<dbReference type="InterPro" id="IPR017583">
    <property type="entry name" value="Tagatose/fructose_Pkinase"/>
</dbReference>
<dbReference type="PANTHER" id="PTHR46566">
    <property type="entry name" value="1-PHOSPHOFRUCTOKINASE-RELATED"/>
    <property type="match status" value="1"/>
</dbReference>
<evidence type="ECO:0000256" key="3">
    <source>
        <dbReference type="ARBA" id="ARBA00022741"/>
    </source>
</evidence>
<name>A0A1M5NH52_9RHOB</name>
<evidence type="ECO:0000256" key="6">
    <source>
        <dbReference type="PIRNR" id="PIRNR000535"/>
    </source>
</evidence>
<comment type="similarity">
    <text evidence="1 6">Belongs to the carbohydrate kinase PfkB family.</text>
</comment>
<evidence type="ECO:0000256" key="5">
    <source>
        <dbReference type="ARBA" id="ARBA00022840"/>
    </source>
</evidence>
<dbReference type="GO" id="GO:0005829">
    <property type="term" value="C:cytosol"/>
    <property type="evidence" value="ECO:0007669"/>
    <property type="project" value="TreeGrafter"/>
</dbReference>
<dbReference type="InterPro" id="IPR002173">
    <property type="entry name" value="Carboh/pur_kinase_PfkB_CS"/>
</dbReference>
<evidence type="ECO:0000313" key="9">
    <source>
        <dbReference type="Proteomes" id="UP000184221"/>
    </source>
</evidence>
<evidence type="ECO:0000313" key="8">
    <source>
        <dbReference type="EMBL" id="SHG88894.1"/>
    </source>
</evidence>
<gene>
    <name evidence="8" type="ORF">SAMN05443551_0927</name>
</gene>
<organism evidence="8 9">
    <name type="scientific">Marivita hallyeonensis</name>
    <dbReference type="NCBI Taxonomy" id="996342"/>
    <lineage>
        <taxon>Bacteria</taxon>
        <taxon>Pseudomonadati</taxon>
        <taxon>Pseudomonadota</taxon>
        <taxon>Alphaproteobacteria</taxon>
        <taxon>Rhodobacterales</taxon>
        <taxon>Roseobacteraceae</taxon>
        <taxon>Marivita</taxon>
    </lineage>
</organism>
<dbReference type="OrthoDB" id="9801219at2"/>
<proteinExistence type="inferred from homology"/>
<dbReference type="PANTHER" id="PTHR46566:SF2">
    <property type="entry name" value="ATP-DEPENDENT 6-PHOSPHOFRUCTOKINASE ISOZYME 2"/>
    <property type="match status" value="1"/>
</dbReference>
<dbReference type="STRING" id="996342.SAMN05443551_0927"/>
<keyword evidence="2 6" id="KW-0808">Transferase</keyword>
<dbReference type="Gene3D" id="3.40.1190.20">
    <property type="match status" value="1"/>
</dbReference>
<dbReference type="PROSITE" id="PS00583">
    <property type="entry name" value="PFKB_KINASES_1"/>
    <property type="match status" value="1"/>
</dbReference>
<reference evidence="8 9" key="1">
    <citation type="submission" date="2016-11" db="EMBL/GenBank/DDBJ databases">
        <authorList>
            <person name="Jaros S."/>
            <person name="Januszkiewicz K."/>
            <person name="Wedrychowicz H."/>
        </authorList>
    </citation>
    <scope>NUCLEOTIDE SEQUENCE [LARGE SCALE GENOMIC DNA]</scope>
    <source>
        <strain evidence="8 9">DSM 29431</strain>
    </source>
</reference>
<sequence>MSAVLTITTNPAVDMATTVASVVAGPKLRCKAPRWDAGGGGVNVARAIRKLGGASLALVATGGSLGERLLALLAAEGVAALPVPVSAETRISFAVMDEGTGEQYRFGVPGEDVTEAEGAALLSAVADAARNHEVAVFSGSVAPGLPIDFVAQVQSALAPAETRLVVDTSAAALAQLLARPVGVHALRLDRAEAEKAAARPLDTIADCRDFAATLVTQGVAEIVVIGRGADGSVLVSKDRRIHAWGPLVPVLSKVGAGDTFVGAFSLSLSRGEPLDTALMRGVAGAAATVGTEGTALCDKDTADAIFAQCEYADLT</sequence>
<accession>A0A1M5NH52</accession>
<dbReference type="InterPro" id="IPR029056">
    <property type="entry name" value="Ribokinase-like"/>
</dbReference>
<feature type="domain" description="Carbohydrate kinase PfkB" evidence="7">
    <location>
        <begin position="25"/>
        <end position="297"/>
    </location>
</feature>
<protein>
    <recommendedName>
        <fullName evidence="6">Phosphofructokinase</fullName>
    </recommendedName>
</protein>
<evidence type="ECO:0000256" key="4">
    <source>
        <dbReference type="ARBA" id="ARBA00022777"/>
    </source>
</evidence>
<evidence type="ECO:0000256" key="2">
    <source>
        <dbReference type="ARBA" id="ARBA00022679"/>
    </source>
</evidence>